<feature type="domain" description="HTH IS408-type" evidence="1">
    <location>
        <begin position="4"/>
        <end position="86"/>
    </location>
</feature>
<feature type="domain" description="Integrase catalytic" evidence="2">
    <location>
        <begin position="122"/>
        <end position="309"/>
    </location>
</feature>
<dbReference type="NCBIfam" id="NF033546">
    <property type="entry name" value="transpos_IS21"/>
    <property type="match status" value="1"/>
</dbReference>
<reference evidence="4" key="1">
    <citation type="journal article" date="2019" name="Int. J. Syst. Evol. Microbiol.">
        <title>The Global Catalogue of Microorganisms (GCM) 10K type strain sequencing project: providing services to taxonomists for standard genome sequencing and annotation.</title>
        <authorList>
            <consortium name="The Broad Institute Genomics Platform"/>
            <consortium name="The Broad Institute Genome Sequencing Center for Infectious Disease"/>
            <person name="Wu L."/>
            <person name="Ma J."/>
        </authorList>
    </citation>
    <scope>NUCLEOTIDE SEQUENCE [LARGE SCALE GENOMIC DNA]</scope>
    <source>
        <strain evidence="4">CECT 7131</strain>
    </source>
</reference>
<dbReference type="InterPro" id="IPR001584">
    <property type="entry name" value="Integrase_cat-core"/>
</dbReference>
<dbReference type="PANTHER" id="PTHR35004">
    <property type="entry name" value="TRANSPOSASE RV3428C-RELATED"/>
    <property type="match status" value="1"/>
</dbReference>
<dbReference type="InterPro" id="IPR017895">
    <property type="entry name" value="HTH_IS408/IS1162_type"/>
</dbReference>
<sequence>MRRIRQVLQLHFGARTSARVIAREVGVGRSTVQDYLARAGAAGLGWPLAPELTDAAIEQLLFPAPSCKSGARRYPEPDWGALAREMKRPGVSLMILWEEYAAVHPQGYGYSRFCELFRAFERRLSPTMRQTHVAGHKAFVDYSGKKVPIVDPLTGEVRLAEIFVGVLGASNLTYAEASWTQSLPDWIGAHVRMFRFYGAVPRLLVPDNLKSGVTKASFYDPELNRTYGSMAAHYGVGILPARPNKPKDKAAVEAGVRFAQGYILGRLRHLTFFSLAECNAAIAAALERMNDREMRRLGVSRRQLFEAVERAAMQSLPEQDYEYAEWRLARVGLDYHVEVAGFCYSVPHALLREQVDTRATARTIEVFHRGKRVAAHLRHYAGPRHHTQPEHMPSAHRRYAEWTPERLQRQARDIGPSTEALILAVLARRPHPEQGVRSCLGVLRLFRGIAAARAEAVSSRAIEIGALSHDSVASILKHRLDQKASPQAADGTPLLHDNIRGSRYFH</sequence>
<keyword evidence="4" id="KW-1185">Reference proteome</keyword>
<dbReference type="RefSeq" id="WP_290316814.1">
    <property type="nucleotide sequence ID" value="NZ_JAUFPN010000127.1"/>
</dbReference>
<protein>
    <submittedName>
        <fullName evidence="3">IS21 family transposase</fullName>
    </submittedName>
</protein>
<dbReference type="Proteomes" id="UP001529369">
    <property type="component" value="Unassembled WGS sequence"/>
</dbReference>
<name>A0ABT8A5D1_9PROT</name>
<evidence type="ECO:0000259" key="2">
    <source>
        <dbReference type="PROSITE" id="PS50994"/>
    </source>
</evidence>
<comment type="caution">
    <text evidence="3">The sequence shown here is derived from an EMBL/GenBank/DDBJ whole genome shotgun (WGS) entry which is preliminary data.</text>
</comment>
<gene>
    <name evidence="3" type="primary">istA</name>
    <name evidence="3" type="ORF">QWZ14_11560</name>
</gene>
<evidence type="ECO:0000313" key="4">
    <source>
        <dbReference type="Proteomes" id="UP001529369"/>
    </source>
</evidence>
<dbReference type="EMBL" id="JAUFPN010000127">
    <property type="protein sequence ID" value="MDN3564997.1"/>
    <property type="molecule type" value="Genomic_DNA"/>
</dbReference>
<evidence type="ECO:0000313" key="3">
    <source>
        <dbReference type="EMBL" id="MDN3564997.1"/>
    </source>
</evidence>
<evidence type="ECO:0000259" key="1">
    <source>
        <dbReference type="PROSITE" id="PS50532"/>
    </source>
</evidence>
<dbReference type="PROSITE" id="PS50994">
    <property type="entry name" value="INTEGRASE"/>
    <property type="match status" value="1"/>
</dbReference>
<proteinExistence type="predicted"/>
<dbReference type="InterPro" id="IPR054353">
    <property type="entry name" value="IstA-like_C"/>
</dbReference>
<dbReference type="PANTHER" id="PTHR35004:SF8">
    <property type="entry name" value="TRANSPOSASE RV3428C-RELATED"/>
    <property type="match status" value="1"/>
</dbReference>
<accession>A0ABT8A5D1</accession>
<dbReference type="Pfam" id="PF22483">
    <property type="entry name" value="Mu-transpos_C_2"/>
    <property type="match status" value="1"/>
</dbReference>
<dbReference type="PROSITE" id="PS50532">
    <property type="entry name" value="HTH_IS408"/>
    <property type="match status" value="1"/>
</dbReference>
<organism evidence="3 4">
    <name type="scientific">Paeniroseomonas aquatica</name>
    <dbReference type="NCBI Taxonomy" id="373043"/>
    <lineage>
        <taxon>Bacteria</taxon>
        <taxon>Pseudomonadati</taxon>
        <taxon>Pseudomonadota</taxon>
        <taxon>Alphaproteobacteria</taxon>
        <taxon>Acetobacterales</taxon>
        <taxon>Acetobacteraceae</taxon>
        <taxon>Paeniroseomonas</taxon>
    </lineage>
</organism>